<feature type="signal peptide" evidence="7">
    <location>
        <begin position="1"/>
        <end position="22"/>
    </location>
</feature>
<dbReference type="Proteomes" id="UP000250140">
    <property type="component" value="Unassembled WGS sequence"/>
</dbReference>
<keyword evidence="6" id="KW-0325">Glycoprotein</keyword>
<evidence type="ECO:0000256" key="5">
    <source>
        <dbReference type="ARBA" id="ARBA00023136"/>
    </source>
</evidence>
<feature type="chain" id="PRO_5034060696" evidence="7">
    <location>
        <begin position="23"/>
        <end position="178"/>
    </location>
</feature>
<dbReference type="PANTHER" id="PTHR24269:SF16">
    <property type="entry name" value="PROTEIN SLG1"/>
    <property type="match status" value="1"/>
</dbReference>
<dbReference type="AlphaFoldDB" id="A0A8E2FDX3"/>
<name>A0A8E2FDX3_9PEZI</name>
<dbReference type="InterPro" id="IPR051836">
    <property type="entry name" value="Kremen_rcpt"/>
</dbReference>
<feature type="domain" description="WSC" evidence="8">
    <location>
        <begin position="47"/>
        <end position="147"/>
    </location>
</feature>
<proteinExistence type="predicted"/>
<evidence type="ECO:0000313" key="9">
    <source>
        <dbReference type="EMBL" id="OCL14876.1"/>
    </source>
</evidence>
<reference evidence="9 10" key="1">
    <citation type="journal article" date="2016" name="Nat. Commun.">
        <title>Ectomycorrhizal ecology is imprinted in the genome of the dominant symbiotic fungus Cenococcum geophilum.</title>
        <authorList>
            <consortium name="DOE Joint Genome Institute"/>
            <person name="Peter M."/>
            <person name="Kohler A."/>
            <person name="Ohm R.A."/>
            <person name="Kuo A."/>
            <person name="Krutzmann J."/>
            <person name="Morin E."/>
            <person name="Arend M."/>
            <person name="Barry K.W."/>
            <person name="Binder M."/>
            <person name="Choi C."/>
            <person name="Clum A."/>
            <person name="Copeland A."/>
            <person name="Grisel N."/>
            <person name="Haridas S."/>
            <person name="Kipfer T."/>
            <person name="LaButti K."/>
            <person name="Lindquist E."/>
            <person name="Lipzen A."/>
            <person name="Maire R."/>
            <person name="Meier B."/>
            <person name="Mihaltcheva S."/>
            <person name="Molinier V."/>
            <person name="Murat C."/>
            <person name="Poggeler S."/>
            <person name="Quandt C.A."/>
            <person name="Sperisen C."/>
            <person name="Tritt A."/>
            <person name="Tisserant E."/>
            <person name="Crous P.W."/>
            <person name="Henrissat B."/>
            <person name="Nehls U."/>
            <person name="Egli S."/>
            <person name="Spatafora J.W."/>
            <person name="Grigoriev I.V."/>
            <person name="Martin F.M."/>
        </authorList>
    </citation>
    <scope>NUCLEOTIDE SEQUENCE [LARGE SCALE GENOMIC DNA]</scope>
    <source>
        <strain evidence="9 10">CBS 207.34</strain>
    </source>
</reference>
<organism evidence="9 10">
    <name type="scientific">Glonium stellatum</name>
    <dbReference type="NCBI Taxonomy" id="574774"/>
    <lineage>
        <taxon>Eukaryota</taxon>
        <taxon>Fungi</taxon>
        <taxon>Dikarya</taxon>
        <taxon>Ascomycota</taxon>
        <taxon>Pezizomycotina</taxon>
        <taxon>Dothideomycetes</taxon>
        <taxon>Pleosporomycetidae</taxon>
        <taxon>Gloniales</taxon>
        <taxon>Gloniaceae</taxon>
        <taxon>Glonium</taxon>
    </lineage>
</organism>
<evidence type="ECO:0000256" key="6">
    <source>
        <dbReference type="ARBA" id="ARBA00023180"/>
    </source>
</evidence>
<protein>
    <submittedName>
        <fullName evidence="9">WSC-domain-containing protein</fullName>
    </submittedName>
</protein>
<gene>
    <name evidence="9" type="ORF">AOQ84DRAFT_229343</name>
</gene>
<evidence type="ECO:0000256" key="2">
    <source>
        <dbReference type="ARBA" id="ARBA00022692"/>
    </source>
</evidence>
<dbReference type="InterPro" id="IPR002889">
    <property type="entry name" value="WSC_carb-bd"/>
</dbReference>
<keyword evidence="10" id="KW-1185">Reference proteome</keyword>
<evidence type="ECO:0000256" key="1">
    <source>
        <dbReference type="ARBA" id="ARBA00004167"/>
    </source>
</evidence>
<dbReference type="Pfam" id="PF01822">
    <property type="entry name" value="WSC"/>
    <property type="match status" value="1"/>
</dbReference>
<accession>A0A8E2FDX3</accession>
<evidence type="ECO:0000313" key="10">
    <source>
        <dbReference type="Proteomes" id="UP000250140"/>
    </source>
</evidence>
<dbReference type="OrthoDB" id="5985073at2759"/>
<dbReference type="PANTHER" id="PTHR24269">
    <property type="entry name" value="KREMEN PROTEIN"/>
    <property type="match status" value="1"/>
</dbReference>
<keyword evidence="2" id="KW-0812">Transmembrane</keyword>
<dbReference type="PROSITE" id="PS51212">
    <property type="entry name" value="WSC"/>
    <property type="match status" value="1"/>
</dbReference>
<evidence type="ECO:0000256" key="3">
    <source>
        <dbReference type="ARBA" id="ARBA00022729"/>
    </source>
</evidence>
<keyword evidence="4" id="KW-1133">Transmembrane helix</keyword>
<evidence type="ECO:0000259" key="8">
    <source>
        <dbReference type="PROSITE" id="PS51212"/>
    </source>
</evidence>
<dbReference type="GO" id="GO:0005886">
    <property type="term" value="C:plasma membrane"/>
    <property type="evidence" value="ECO:0007669"/>
    <property type="project" value="TreeGrafter"/>
</dbReference>
<keyword evidence="5" id="KW-0472">Membrane</keyword>
<evidence type="ECO:0000256" key="7">
    <source>
        <dbReference type="SAM" id="SignalP"/>
    </source>
</evidence>
<sequence>MISSTLLRVILAAIFIAHSVTAATTAASSATAPTSTAMVQINPGEGKYKYAGCYNETTGYADAGGVRALGAQGWTMEAQDDMTVDMCFSFCNGQQFAGLEYGRECWCAPYLSAFSNKLPDTDCNMPCTGNSSVACGGRLTITLYNATTGAQGGAVGLTRSTGLGAVALGLAVVVMVFL</sequence>
<comment type="subcellular location">
    <subcellularLocation>
        <location evidence="1">Membrane</location>
        <topology evidence="1">Single-pass membrane protein</topology>
    </subcellularLocation>
</comment>
<evidence type="ECO:0000256" key="4">
    <source>
        <dbReference type="ARBA" id="ARBA00022989"/>
    </source>
</evidence>
<dbReference type="SMART" id="SM00321">
    <property type="entry name" value="WSC"/>
    <property type="match status" value="1"/>
</dbReference>
<keyword evidence="3 7" id="KW-0732">Signal</keyword>
<dbReference type="EMBL" id="KV748514">
    <property type="protein sequence ID" value="OCL14876.1"/>
    <property type="molecule type" value="Genomic_DNA"/>
</dbReference>